<feature type="transmembrane region" description="Helical" evidence="7">
    <location>
        <begin position="106"/>
        <end position="131"/>
    </location>
</feature>
<reference evidence="8" key="1">
    <citation type="submission" date="2021-10" db="EMBL/GenBank/DDBJ databases">
        <title>Tropical sea cucumber genome reveals ecological adaptation and Cuvierian tubules defense mechanism.</title>
        <authorList>
            <person name="Chen T."/>
        </authorList>
    </citation>
    <scope>NUCLEOTIDE SEQUENCE</scope>
    <source>
        <strain evidence="8">Nanhai2018</strain>
        <tissue evidence="8">Muscle</tissue>
    </source>
</reference>
<evidence type="ECO:0000313" key="9">
    <source>
        <dbReference type="Proteomes" id="UP001152320"/>
    </source>
</evidence>
<evidence type="ECO:0000256" key="2">
    <source>
        <dbReference type="ARBA" id="ARBA00006843"/>
    </source>
</evidence>
<dbReference type="AlphaFoldDB" id="A0A9Q1BNS4"/>
<feature type="region of interest" description="Disordered" evidence="6">
    <location>
        <begin position="1"/>
        <end position="37"/>
    </location>
</feature>
<protein>
    <submittedName>
        <fullName evidence="8">Proline-rich transmembrane protein 1</fullName>
    </submittedName>
</protein>
<comment type="caution">
    <text evidence="8">The sequence shown here is derived from an EMBL/GenBank/DDBJ whole genome shotgun (WGS) entry which is preliminary data.</text>
</comment>
<comment type="similarity">
    <text evidence="2">Belongs to the CD225/Dispanin family.</text>
</comment>
<evidence type="ECO:0000256" key="5">
    <source>
        <dbReference type="ARBA" id="ARBA00023136"/>
    </source>
</evidence>
<keyword evidence="4 7" id="KW-1133">Transmembrane helix</keyword>
<keyword evidence="9" id="KW-1185">Reference proteome</keyword>
<evidence type="ECO:0000256" key="3">
    <source>
        <dbReference type="ARBA" id="ARBA00022692"/>
    </source>
</evidence>
<dbReference type="Proteomes" id="UP001152320">
    <property type="component" value="Chromosome 14"/>
</dbReference>
<gene>
    <name evidence="8" type="ORF">HOLleu_29427</name>
</gene>
<feature type="compositionally biased region" description="Low complexity" evidence="6">
    <location>
        <begin position="23"/>
        <end position="37"/>
    </location>
</feature>
<comment type="subcellular location">
    <subcellularLocation>
        <location evidence="1">Membrane</location>
    </subcellularLocation>
</comment>
<keyword evidence="5 7" id="KW-0472">Membrane</keyword>
<dbReference type="InterPro" id="IPR007593">
    <property type="entry name" value="CD225/Dispanin_fam"/>
</dbReference>
<dbReference type="PANTHER" id="PTHR14948:SF25">
    <property type="entry name" value="DUF4190 DOMAIN-CONTAINING PROTEIN"/>
    <property type="match status" value="1"/>
</dbReference>
<dbReference type="OrthoDB" id="6083617at2759"/>
<sequence>MADNRKPPQQSYPPQQMHPPPQQGDSTQPGTSSQQSPVTTMVIRDPQIPAKDYLVFAIFVTMCCCWPLGIVAIIKALNVRKLNGRGDYSLAQQASQKAKKWSIGSLICGIVLQLFFIVFVVVFVVLIVLAINAANNNSNTASSNSNYGLDRLFDGLF</sequence>
<evidence type="ECO:0000313" key="8">
    <source>
        <dbReference type="EMBL" id="KAJ8029901.1"/>
    </source>
</evidence>
<name>A0A9Q1BNS4_HOLLE</name>
<evidence type="ECO:0000256" key="7">
    <source>
        <dbReference type="SAM" id="Phobius"/>
    </source>
</evidence>
<keyword evidence="3 7" id="KW-0812">Transmembrane</keyword>
<accession>A0A9Q1BNS4</accession>
<evidence type="ECO:0000256" key="6">
    <source>
        <dbReference type="SAM" id="MobiDB-lite"/>
    </source>
</evidence>
<proteinExistence type="inferred from homology"/>
<evidence type="ECO:0000256" key="4">
    <source>
        <dbReference type="ARBA" id="ARBA00022989"/>
    </source>
</evidence>
<dbReference type="GO" id="GO:0016020">
    <property type="term" value="C:membrane"/>
    <property type="evidence" value="ECO:0007669"/>
    <property type="project" value="UniProtKB-SubCell"/>
</dbReference>
<dbReference type="InterPro" id="IPR051423">
    <property type="entry name" value="CD225/Dispanin"/>
</dbReference>
<evidence type="ECO:0000256" key="1">
    <source>
        <dbReference type="ARBA" id="ARBA00004370"/>
    </source>
</evidence>
<dbReference type="PANTHER" id="PTHR14948">
    <property type="entry name" value="NG5"/>
    <property type="match status" value="1"/>
</dbReference>
<organism evidence="8 9">
    <name type="scientific">Holothuria leucospilota</name>
    <name type="common">Black long sea cucumber</name>
    <name type="synonym">Mertensiothuria leucospilota</name>
    <dbReference type="NCBI Taxonomy" id="206669"/>
    <lineage>
        <taxon>Eukaryota</taxon>
        <taxon>Metazoa</taxon>
        <taxon>Echinodermata</taxon>
        <taxon>Eleutherozoa</taxon>
        <taxon>Echinozoa</taxon>
        <taxon>Holothuroidea</taxon>
        <taxon>Aspidochirotacea</taxon>
        <taxon>Aspidochirotida</taxon>
        <taxon>Holothuriidae</taxon>
        <taxon>Holothuria</taxon>
    </lineage>
</organism>
<feature type="transmembrane region" description="Helical" evidence="7">
    <location>
        <begin position="53"/>
        <end position="74"/>
    </location>
</feature>
<dbReference type="EMBL" id="JAIZAY010000014">
    <property type="protein sequence ID" value="KAJ8029901.1"/>
    <property type="molecule type" value="Genomic_DNA"/>
</dbReference>
<dbReference type="Pfam" id="PF04505">
    <property type="entry name" value="CD225"/>
    <property type="match status" value="1"/>
</dbReference>